<evidence type="ECO:0000256" key="7">
    <source>
        <dbReference type="ARBA" id="ARBA00023136"/>
    </source>
</evidence>
<feature type="transmembrane region" description="Helical" evidence="8">
    <location>
        <begin position="96"/>
        <end position="113"/>
    </location>
</feature>
<feature type="transmembrane region" description="Helical" evidence="8">
    <location>
        <begin position="41"/>
        <end position="64"/>
    </location>
</feature>
<organism evidence="9 10">
    <name type="scientific">Halanaerobium kushneri</name>
    <dbReference type="NCBI Taxonomy" id="56779"/>
    <lineage>
        <taxon>Bacteria</taxon>
        <taxon>Bacillati</taxon>
        <taxon>Bacillota</taxon>
        <taxon>Clostridia</taxon>
        <taxon>Halanaerobiales</taxon>
        <taxon>Halanaerobiaceae</taxon>
        <taxon>Halanaerobium</taxon>
    </lineage>
</organism>
<keyword evidence="5 8" id="KW-0812">Transmembrane</keyword>
<dbReference type="GO" id="GO:0004659">
    <property type="term" value="F:prenyltransferase activity"/>
    <property type="evidence" value="ECO:0007669"/>
    <property type="project" value="InterPro"/>
</dbReference>
<dbReference type="CDD" id="cd13962">
    <property type="entry name" value="PT_UbiA_UBIAD1"/>
    <property type="match status" value="1"/>
</dbReference>
<dbReference type="InterPro" id="IPR044878">
    <property type="entry name" value="UbiA_sf"/>
</dbReference>
<dbReference type="GO" id="GO:0042371">
    <property type="term" value="P:vitamin K biosynthetic process"/>
    <property type="evidence" value="ECO:0007669"/>
    <property type="project" value="TreeGrafter"/>
</dbReference>
<dbReference type="InterPro" id="IPR000537">
    <property type="entry name" value="UbiA_prenyltransferase"/>
</dbReference>
<gene>
    <name evidence="9" type="ORF">SAMN05421834_1114</name>
</gene>
<dbReference type="PANTHER" id="PTHR13929:SF0">
    <property type="entry name" value="UBIA PRENYLTRANSFERASE DOMAIN-CONTAINING PROTEIN 1"/>
    <property type="match status" value="1"/>
</dbReference>
<evidence type="ECO:0000313" key="9">
    <source>
        <dbReference type="EMBL" id="SIQ97892.1"/>
    </source>
</evidence>
<dbReference type="GO" id="GO:0009234">
    <property type="term" value="P:menaquinone biosynthetic process"/>
    <property type="evidence" value="ECO:0007669"/>
    <property type="project" value="UniProtKB-UniPathway"/>
</dbReference>
<dbReference type="Proteomes" id="UP000185669">
    <property type="component" value="Unassembled WGS sequence"/>
</dbReference>
<sequence length="315" mass="36098">MNNLSLAAFFKLVEIRTKIASFTPFVLGNLYLLYHYSNFNILNFLLLFFSLLCVDMGTTAVNNYQDFIRAQKKQGYNYEEHNAVVNFNLSKRDVKIIILLLFFLAVVSGLLLYKNTDVIVLIIGVSSFIIGILYTSGPVPISRTPLGEIFSGFTMGFFITFLSIYVHKLDLVDLVINSNLLIAKLKYIEIIKIFIYSLPLIFGIANIMLANNICDIDDDLENKRFTLPIYISRSKSLKLFRLLYYFSYFSILIAVLIKILPAVSLLSLLSIFKVEQNLKQFEKHQSKKDTFILSVKNFVIINYFTAITLVIAIIF</sequence>
<evidence type="ECO:0000313" key="10">
    <source>
        <dbReference type="Proteomes" id="UP000185669"/>
    </source>
</evidence>
<keyword evidence="6 8" id="KW-1133">Transmembrane helix</keyword>
<dbReference type="NCBIfam" id="NF004752">
    <property type="entry name" value="PRK06080.1-4"/>
    <property type="match status" value="1"/>
</dbReference>
<evidence type="ECO:0000256" key="2">
    <source>
        <dbReference type="ARBA" id="ARBA00004863"/>
    </source>
</evidence>
<feature type="transmembrane region" description="Helical" evidence="8">
    <location>
        <begin position="187"/>
        <end position="209"/>
    </location>
</feature>
<dbReference type="UniPathway" id="UPA00079"/>
<dbReference type="EMBL" id="FTNC01000011">
    <property type="protein sequence ID" value="SIQ97892.1"/>
    <property type="molecule type" value="Genomic_DNA"/>
</dbReference>
<dbReference type="PANTHER" id="PTHR13929">
    <property type="entry name" value="1,4-DIHYDROXY-2-NAPHTHOATE OCTAPRENYLTRANSFERASE"/>
    <property type="match status" value="1"/>
</dbReference>
<keyword evidence="3" id="KW-0474">Menaquinone biosynthesis</keyword>
<reference evidence="10" key="1">
    <citation type="submission" date="2017-01" db="EMBL/GenBank/DDBJ databases">
        <authorList>
            <person name="Varghese N."/>
            <person name="Submissions S."/>
        </authorList>
    </citation>
    <scope>NUCLEOTIDE SEQUENCE [LARGE SCALE GENOMIC DNA]</scope>
    <source>
        <strain evidence="10">ATCC 700103</strain>
    </source>
</reference>
<keyword evidence="7 8" id="KW-0472">Membrane</keyword>
<evidence type="ECO:0000256" key="1">
    <source>
        <dbReference type="ARBA" id="ARBA00004141"/>
    </source>
</evidence>
<evidence type="ECO:0000256" key="3">
    <source>
        <dbReference type="ARBA" id="ARBA00022428"/>
    </source>
</evidence>
<feature type="transmembrane region" description="Helical" evidence="8">
    <location>
        <begin position="291"/>
        <end position="314"/>
    </location>
</feature>
<protein>
    <submittedName>
        <fullName evidence="9">1,4-dihydroxy-2-naphthoate octaprenyltransferase</fullName>
    </submittedName>
</protein>
<dbReference type="Pfam" id="PF01040">
    <property type="entry name" value="UbiA"/>
    <property type="match status" value="1"/>
</dbReference>
<feature type="transmembrane region" description="Helical" evidence="8">
    <location>
        <begin position="242"/>
        <end position="271"/>
    </location>
</feature>
<evidence type="ECO:0000256" key="4">
    <source>
        <dbReference type="ARBA" id="ARBA00022679"/>
    </source>
</evidence>
<proteinExistence type="predicted"/>
<keyword evidence="4 9" id="KW-0808">Transferase</keyword>
<comment type="subcellular location">
    <subcellularLocation>
        <location evidence="1">Membrane</location>
        <topology evidence="1">Multi-pass membrane protein</topology>
    </subcellularLocation>
</comment>
<dbReference type="GO" id="GO:0016020">
    <property type="term" value="C:membrane"/>
    <property type="evidence" value="ECO:0007669"/>
    <property type="project" value="UniProtKB-SubCell"/>
</dbReference>
<evidence type="ECO:0000256" key="6">
    <source>
        <dbReference type="ARBA" id="ARBA00022989"/>
    </source>
</evidence>
<dbReference type="AlphaFoldDB" id="A0A1N6X6A9"/>
<name>A0A1N6X6A9_9FIRM</name>
<comment type="pathway">
    <text evidence="2">Quinol/quinone metabolism; menaquinone biosynthesis.</text>
</comment>
<dbReference type="PIRSF" id="PIRSF005355">
    <property type="entry name" value="UBIAD1"/>
    <property type="match status" value="1"/>
</dbReference>
<evidence type="ECO:0000256" key="8">
    <source>
        <dbReference type="SAM" id="Phobius"/>
    </source>
</evidence>
<keyword evidence="10" id="KW-1185">Reference proteome</keyword>
<dbReference type="STRING" id="56779.SAMN05421834_1114"/>
<dbReference type="InterPro" id="IPR026046">
    <property type="entry name" value="UBIAD1"/>
</dbReference>
<feature type="transmembrane region" description="Helical" evidence="8">
    <location>
        <begin position="119"/>
        <end position="137"/>
    </location>
</feature>
<accession>A0A1N6X6A9</accession>
<evidence type="ECO:0000256" key="5">
    <source>
        <dbReference type="ARBA" id="ARBA00022692"/>
    </source>
</evidence>
<dbReference type="Gene3D" id="1.10.357.140">
    <property type="entry name" value="UbiA prenyltransferase"/>
    <property type="match status" value="1"/>
</dbReference>
<feature type="transmembrane region" description="Helical" evidence="8">
    <location>
        <begin position="149"/>
        <end position="167"/>
    </location>
</feature>